<dbReference type="GO" id="GO:0004674">
    <property type="term" value="F:protein serine/threonine kinase activity"/>
    <property type="evidence" value="ECO:0007669"/>
    <property type="project" value="TreeGrafter"/>
</dbReference>
<dbReference type="Proteomes" id="UP000250043">
    <property type="component" value="Unassembled WGS sequence"/>
</dbReference>
<dbReference type="Gene3D" id="1.10.510.10">
    <property type="entry name" value="Transferase(Phosphotransferase) domain 1"/>
    <property type="match status" value="1"/>
</dbReference>
<dbReference type="InterPro" id="IPR051681">
    <property type="entry name" value="Ser/Thr_Kinases-Pseudokinases"/>
</dbReference>
<dbReference type="InterPro" id="IPR008271">
    <property type="entry name" value="Ser/Thr_kinase_AS"/>
</dbReference>
<keyword evidence="2" id="KW-0808">Transferase</keyword>
<dbReference type="OrthoDB" id="3265205at2759"/>
<name>A0A8E2DK43_9APHY</name>
<organism evidence="2 3">
    <name type="scientific">Obba rivulosa</name>
    <dbReference type="NCBI Taxonomy" id="1052685"/>
    <lineage>
        <taxon>Eukaryota</taxon>
        <taxon>Fungi</taxon>
        <taxon>Dikarya</taxon>
        <taxon>Basidiomycota</taxon>
        <taxon>Agaricomycotina</taxon>
        <taxon>Agaricomycetes</taxon>
        <taxon>Polyporales</taxon>
        <taxon>Gelatoporiaceae</taxon>
        <taxon>Obba</taxon>
    </lineage>
</organism>
<sequence length="252" mass="28122">PDGSGGFADVWKGNYNGELVAVKVIRDAPRSFSGRAESLFREAVIWKYLEHPNITPFYGIDPQNANSSFVSKWMLHGTVMDYLRRNPSAYRLDFVVHVAAGLKYLHDMGIVHGDIKGSNILINEKLIACLADFGLAALSYTEQPNTRSIVGSSLRWSAPEIMNPEAFALHTAAMTRQTDVFAFGVTTWEIFTGKTPFCETPLDATVILRISQGNRPGRPSPADSHGLDDELWDMIDRCWQADYRARPEINDV</sequence>
<dbReference type="EMBL" id="KV722586">
    <property type="protein sequence ID" value="OCH85408.1"/>
    <property type="molecule type" value="Genomic_DNA"/>
</dbReference>
<dbReference type="PIRSF" id="PIRSF000654">
    <property type="entry name" value="Integrin-linked_kinase"/>
    <property type="match status" value="1"/>
</dbReference>
<dbReference type="Pfam" id="PF07714">
    <property type="entry name" value="PK_Tyr_Ser-Thr"/>
    <property type="match status" value="1"/>
</dbReference>
<feature type="non-terminal residue" evidence="2">
    <location>
        <position position="252"/>
    </location>
</feature>
<reference evidence="2 3" key="1">
    <citation type="submission" date="2016-07" db="EMBL/GenBank/DDBJ databases">
        <title>Draft genome of the white-rot fungus Obba rivulosa 3A-2.</title>
        <authorList>
            <consortium name="DOE Joint Genome Institute"/>
            <person name="Miettinen O."/>
            <person name="Riley R."/>
            <person name="Acob R."/>
            <person name="Barry K."/>
            <person name="Cullen D."/>
            <person name="De Vries R."/>
            <person name="Hainaut M."/>
            <person name="Hatakka A."/>
            <person name="Henrissat B."/>
            <person name="Hilden K."/>
            <person name="Kuo R."/>
            <person name="Labutti K."/>
            <person name="Lipzen A."/>
            <person name="Makela M.R."/>
            <person name="Sandor L."/>
            <person name="Spatafora J.W."/>
            <person name="Grigoriev I.V."/>
            <person name="Hibbett D.S."/>
        </authorList>
    </citation>
    <scope>NUCLEOTIDE SEQUENCE [LARGE SCALE GENOMIC DNA]</scope>
    <source>
        <strain evidence="2 3">3A-2</strain>
    </source>
</reference>
<evidence type="ECO:0000259" key="1">
    <source>
        <dbReference type="PROSITE" id="PS50011"/>
    </source>
</evidence>
<gene>
    <name evidence="2" type="ORF">OBBRIDRAFT_711578</name>
</gene>
<evidence type="ECO:0000313" key="2">
    <source>
        <dbReference type="EMBL" id="OCH85408.1"/>
    </source>
</evidence>
<dbReference type="InterPro" id="IPR000719">
    <property type="entry name" value="Prot_kinase_dom"/>
</dbReference>
<dbReference type="InterPro" id="IPR001245">
    <property type="entry name" value="Ser-Thr/Tyr_kinase_cat_dom"/>
</dbReference>
<dbReference type="PROSITE" id="PS00108">
    <property type="entry name" value="PROTEIN_KINASE_ST"/>
    <property type="match status" value="1"/>
</dbReference>
<feature type="domain" description="Protein kinase" evidence="1">
    <location>
        <begin position="1"/>
        <end position="252"/>
    </location>
</feature>
<keyword evidence="2" id="KW-0418">Kinase</keyword>
<dbReference type="GO" id="GO:0005524">
    <property type="term" value="F:ATP binding"/>
    <property type="evidence" value="ECO:0007669"/>
    <property type="project" value="InterPro"/>
</dbReference>
<dbReference type="SUPFAM" id="SSF56112">
    <property type="entry name" value="Protein kinase-like (PK-like)"/>
    <property type="match status" value="1"/>
</dbReference>
<dbReference type="InterPro" id="IPR011009">
    <property type="entry name" value="Kinase-like_dom_sf"/>
</dbReference>
<feature type="non-terminal residue" evidence="2">
    <location>
        <position position="1"/>
    </location>
</feature>
<dbReference type="PANTHER" id="PTHR44329">
    <property type="entry name" value="SERINE/THREONINE-PROTEIN KINASE TNNI3K-RELATED"/>
    <property type="match status" value="1"/>
</dbReference>
<dbReference type="AlphaFoldDB" id="A0A8E2DK43"/>
<dbReference type="PROSITE" id="PS50011">
    <property type="entry name" value="PROTEIN_KINASE_DOM"/>
    <property type="match status" value="1"/>
</dbReference>
<proteinExistence type="predicted"/>
<evidence type="ECO:0000313" key="3">
    <source>
        <dbReference type="Proteomes" id="UP000250043"/>
    </source>
</evidence>
<dbReference type="SMART" id="SM00220">
    <property type="entry name" value="S_TKc"/>
    <property type="match status" value="1"/>
</dbReference>
<keyword evidence="3" id="KW-1185">Reference proteome</keyword>
<accession>A0A8E2DK43</accession>
<protein>
    <submittedName>
        <fullName evidence="2">Kinase-like protein</fullName>
    </submittedName>
</protein>